<dbReference type="RefSeq" id="WP_120367111.1">
    <property type="nucleotide sequence ID" value="NZ_RAXZ01000005.1"/>
</dbReference>
<comment type="caution">
    <text evidence="2">The sequence shown here is derived from an EMBL/GenBank/DDBJ whole genome shotgun (WGS) entry which is preliminary data.</text>
</comment>
<dbReference type="EMBL" id="RAXZ01000005">
    <property type="protein sequence ID" value="RKG53879.1"/>
    <property type="molecule type" value="Genomic_DNA"/>
</dbReference>
<evidence type="ECO:0000256" key="1">
    <source>
        <dbReference type="SAM" id="Coils"/>
    </source>
</evidence>
<evidence type="ECO:0000313" key="3">
    <source>
        <dbReference type="Proteomes" id="UP000281084"/>
    </source>
</evidence>
<evidence type="ECO:0000313" key="2">
    <source>
        <dbReference type="EMBL" id="RKG53879.1"/>
    </source>
</evidence>
<dbReference type="Proteomes" id="UP000281084">
    <property type="component" value="Unassembled WGS sequence"/>
</dbReference>
<sequence length="200" mass="22674">MHYMVKFLAIPVLLSTTFFLHGCEQKKTAQQPEAETSADDRIMKELASEPVKSFAKTAQDPDDIRALRDYDQRFTAVSDEMEDELMQMKESGSLSPEFAAERKRDNIQSALSMLKELDLKTEQGRYIQGLMYQYWNQQQQLQLAEAQATNKDENAVSSAHVKGLGQFIHAQEQLDHWQAQYPELAQLNTQAASDVATSAP</sequence>
<accession>A0A3A8G5P6</accession>
<gene>
    <name evidence="2" type="ORF">D7V64_05555</name>
</gene>
<protein>
    <submittedName>
        <fullName evidence="2">Uncharacterized protein</fullName>
    </submittedName>
</protein>
<reference evidence="2 3" key="1">
    <citation type="submission" date="2018-09" db="EMBL/GenBank/DDBJ databases">
        <title>The draft genome of Acinetobacter spp. strains.</title>
        <authorList>
            <person name="Qin J."/>
            <person name="Feng Y."/>
            <person name="Zong Z."/>
        </authorList>
    </citation>
    <scope>NUCLEOTIDE SEQUENCE [LARGE SCALE GENOMIC DNA]</scope>
    <source>
        <strain evidence="2 3">WCHAc060002</strain>
    </source>
</reference>
<keyword evidence="1" id="KW-0175">Coiled coil</keyword>
<proteinExistence type="predicted"/>
<dbReference type="AlphaFoldDB" id="A0A3A8G5P6"/>
<feature type="coiled-coil region" evidence="1">
    <location>
        <begin position="100"/>
        <end position="156"/>
    </location>
</feature>
<name>A0A3A8G5P6_9GAMM</name>
<organism evidence="2 3">
    <name type="scientific">Acinetobacter cumulans</name>
    <dbReference type="NCBI Taxonomy" id="2136182"/>
    <lineage>
        <taxon>Bacteria</taxon>
        <taxon>Pseudomonadati</taxon>
        <taxon>Pseudomonadota</taxon>
        <taxon>Gammaproteobacteria</taxon>
        <taxon>Moraxellales</taxon>
        <taxon>Moraxellaceae</taxon>
        <taxon>Acinetobacter</taxon>
    </lineage>
</organism>